<feature type="region of interest" description="Disordered" evidence="5">
    <location>
        <begin position="323"/>
        <end position="353"/>
    </location>
</feature>
<evidence type="ECO:0000313" key="8">
    <source>
        <dbReference type="Proteomes" id="UP000319160"/>
    </source>
</evidence>
<dbReference type="PANTHER" id="PTHR45831:SF2">
    <property type="entry name" value="LD24721P"/>
    <property type="match status" value="1"/>
</dbReference>
<dbReference type="FunFam" id="1.10.260.100:FF:000011">
    <property type="entry name" value="TPR Domain containing protein"/>
    <property type="match status" value="1"/>
</dbReference>
<feature type="region of interest" description="Disordered" evidence="5">
    <location>
        <begin position="1"/>
        <end position="26"/>
    </location>
</feature>
<dbReference type="GO" id="GO:0016020">
    <property type="term" value="C:membrane"/>
    <property type="evidence" value="ECO:0007669"/>
    <property type="project" value="TreeGrafter"/>
</dbReference>
<dbReference type="GO" id="GO:0060090">
    <property type="term" value="F:molecular adaptor activity"/>
    <property type="evidence" value="ECO:0007669"/>
    <property type="project" value="TreeGrafter"/>
</dbReference>
<dbReference type="FunFam" id="1.25.40.10:FF:000207">
    <property type="entry name" value="Small glutamine-rich tetratricopeptide repeat-containing protein"/>
    <property type="match status" value="1"/>
</dbReference>
<dbReference type="EMBL" id="VFLP01000096">
    <property type="protein sequence ID" value="TRX88195.1"/>
    <property type="molecule type" value="Genomic_DNA"/>
</dbReference>
<keyword evidence="3 4" id="KW-0802">TPR repeat</keyword>
<dbReference type="Gene3D" id="1.10.260.100">
    <property type="match status" value="1"/>
</dbReference>
<evidence type="ECO:0000256" key="3">
    <source>
        <dbReference type="ARBA" id="ARBA00022803"/>
    </source>
</evidence>
<dbReference type="FunFam" id="1.20.5.420:FF:000005">
    <property type="entry name" value="Hsc70 cochaperone (SGT), putative"/>
    <property type="match status" value="1"/>
</dbReference>
<dbReference type="InterPro" id="IPR011990">
    <property type="entry name" value="TPR-like_helical_dom_sf"/>
</dbReference>
<dbReference type="PANTHER" id="PTHR45831">
    <property type="entry name" value="LD24721P"/>
    <property type="match status" value="1"/>
</dbReference>
<dbReference type="Gene3D" id="1.25.40.10">
    <property type="entry name" value="Tetratricopeptide repeat domain"/>
    <property type="match status" value="1"/>
</dbReference>
<dbReference type="OrthoDB" id="2335338at2759"/>
<protein>
    <recommendedName>
        <fullName evidence="6">SGTA homodimerisation domain-containing protein</fullName>
    </recommendedName>
</protein>
<dbReference type="Gene3D" id="1.20.5.420">
    <property type="entry name" value="Immunoglobulin FC, subunit C"/>
    <property type="match status" value="1"/>
</dbReference>
<feature type="compositionally biased region" description="Gly residues" evidence="5">
    <location>
        <begin position="341"/>
        <end position="353"/>
    </location>
</feature>
<organism evidence="7 8">
    <name type="scientific">Xylaria flabelliformis</name>
    <dbReference type="NCBI Taxonomy" id="2512241"/>
    <lineage>
        <taxon>Eukaryota</taxon>
        <taxon>Fungi</taxon>
        <taxon>Dikarya</taxon>
        <taxon>Ascomycota</taxon>
        <taxon>Pezizomycotina</taxon>
        <taxon>Sordariomycetes</taxon>
        <taxon>Xylariomycetidae</taxon>
        <taxon>Xylariales</taxon>
        <taxon>Xylariaceae</taxon>
        <taxon>Xylaria</taxon>
    </lineage>
</organism>
<evidence type="ECO:0000259" key="6">
    <source>
        <dbReference type="Pfam" id="PF16546"/>
    </source>
</evidence>
<dbReference type="AlphaFoldDB" id="A0A553HJR4"/>
<evidence type="ECO:0000313" key="7">
    <source>
        <dbReference type="EMBL" id="TRX88195.1"/>
    </source>
</evidence>
<dbReference type="InterPro" id="IPR019734">
    <property type="entry name" value="TPR_rpt"/>
</dbReference>
<dbReference type="SUPFAM" id="SSF48452">
    <property type="entry name" value="TPR-like"/>
    <property type="match status" value="1"/>
</dbReference>
<dbReference type="Pfam" id="PF16546">
    <property type="entry name" value="SGTA_dimer"/>
    <property type="match status" value="1"/>
</dbReference>
<evidence type="ECO:0000256" key="1">
    <source>
        <dbReference type="ARBA" id="ARBA00008175"/>
    </source>
</evidence>
<feature type="repeat" description="TPR" evidence="4">
    <location>
        <begin position="206"/>
        <end position="239"/>
    </location>
</feature>
<keyword evidence="8" id="KW-1185">Reference proteome</keyword>
<name>A0A553HJR4_9PEZI</name>
<comment type="similarity">
    <text evidence="1">Belongs to the SGT family.</text>
</comment>
<dbReference type="STRING" id="2512241.A0A553HJR4"/>
<feature type="region of interest" description="Disordered" evidence="5">
    <location>
        <begin position="173"/>
        <end position="203"/>
    </location>
</feature>
<evidence type="ECO:0000256" key="2">
    <source>
        <dbReference type="ARBA" id="ARBA00022737"/>
    </source>
</evidence>
<dbReference type="Proteomes" id="UP000319160">
    <property type="component" value="Unassembled WGS sequence"/>
</dbReference>
<evidence type="ECO:0000256" key="5">
    <source>
        <dbReference type="SAM" id="MobiDB-lite"/>
    </source>
</evidence>
<reference evidence="8" key="1">
    <citation type="submission" date="2019-06" db="EMBL/GenBank/DDBJ databases">
        <title>Draft genome sequence of the griseofulvin-producing fungus Xylaria cubensis strain G536.</title>
        <authorList>
            <person name="Mead M.E."/>
            <person name="Raja H.A."/>
            <person name="Steenwyk J.L."/>
            <person name="Knowles S.L."/>
            <person name="Oberlies N.H."/>
            <person name="Rokas A."/>
        </authorList>
    </citation>
    <scope>NUCLEOTIDE SEQUENCE [LARGE SCALE GENOMIC DNA]</scope>
    <source>
        <strain evidence="8">G536</strain>
    </source>
</reference>
<dbReference type="InterPro" id="IPR047150">
    <property type="entry name" value="SGT"/>
</dbReference>
<evidence type="ECO:0000256" key="4">
    <source>
        <dbReference type="PROSITE-ProRule" id="PRU00339"/>
    </source>
</evidence>
<dbReference type="PROSITE" id="PS50005">
    <property type="entry name" value="TPR"/>
    <property type="match status" value="1"/>
</dbReference>
<sequence length="457" mass="47924">MLIQRRGPREPLQRPNPSEAPLSPPSPLRVLSAASPRHLQLALDHHTTPPLQSLLRVLSHTQKTRLDFASTLTWPNPLYQETSRITSKQANLSAMSTTSKQRLALAICDFLSSSLEDGTLSSDDKDSIDVAINCIAESFKVDPADKTAVQAAIGSQNLMQIYGVYEKLKSSGASKPASSSSSSSTAGAAGTTTTPKLPTDEEKARAEELKVQGNKAMTSKDYARAIDLYSQALALHPGNAIFLSNRAAAYSAARDHESARADAEAAVASDPKYTKAWSRLGLARFALGDARGSMEAYSQGIEHEGSGGSEAMKKGFETAKRRVEELEAEERDSSNPIPRGTPGGVGAGAGGGGMPDLSSLAGMFGGGGAGGGGGMPDLSSIMSNPMFANMAQSLMSNPDMMQNLMSNPRLREMADRFTQGGGMPDMSSLMNDPNIAEMARNMMGGGGRGAPPGSGGQ</sequence>
<gene>
    <name evidence="7" type="ORF">FHL15_010884</name>
</gene>
<dbReference type="GO" id="GO:0006620">
    <property type="term" value="P:post-translational protein targeting to endoplasmic reticulum membrane"/>
    <property type="evidence" value="ECO:0007669"/>
    <property type="project" value="TreeGrafter"/>
</dbReference>
<feature type="compositionally biased region" description="Low complexity" evidence="5">
    <location>
        <begin position="173"/>
        <end position="196"/>
    </location>
</feature>
<dbReference type="SMART" id="SM00028">
    <property type="entry name" value="TPR"/>
    <property type="match status" value="3"/>
</dbReference>
<accession>A0A553HJR4</accession>
<proteinExistence type="inferred from homology"/>
<dbReference type="GO" id="GO:0072380">
    <property type="term" value="C:TRC complex"/>
    <property type="evidence" value="ECO:0007669"/>
    <property type="project" value="TreeGrafter"/>
</dbReference>
<keyword evidence="2" id="KW-0677">Repeat</keyword>
<dbReference type="InterPro" id="IPR032374">
    <property type="entry name" value="SGTA_dimer"/>
</dbReference>
<feature type="domain" description="SGTA homodimerisation" evidence="6">
    <location>
        <begin position="99"/>
        <end position="163"/>
    </location>
</feature>
<comment type="caution">
    <text evidence="7">The sequence shown here is derived from an EMBL/GenBank/DDBJ whole genome shotgun (WGS) entry which is preliminary data.</text>
</comment>